<reference evidence="1" key="1">
    <citation type="submission" date="2022-04" db="EMBL/GenBank/DDBJ databases">
        <title>Paenibacillus mangrovi sp. nov., a novel endophytic bacterium isolated from bark of Kandelia candel.</title>
        <authorList>
            <person name="Tuo L."/>
        </authorList>
    </citation>
    <scope>NUCLEOTIDE SEQUENCE</scope>
    <source>
        <strain evidence="1">KQZ6P-2</strain>
    </source>
</reference>
<dbReference type="SUPFAM" id="SSF50182">
    <property type="entry name" value="Sm-like ribonucleoproteins"/>
    <property type="match status" value="1"/>
</dbReference>
<dbReference type="Proteomes" id="UP001139347">
    <property type="component" value="Unassembled WGS sequence"/>
</dbReference>
<accession>A0A9X1WQX5</accession>
<dbReference type="EMBL" id="JALIRP010000007">
    <property type="protein sequence ID" value="MCJ8013732.1"/>
    <property type="molecule type" value="Genomic_DNA"/>
</dbReference>
<gene>
    <name evidence="1" type="ORF">MUG84_18560</name>
</gene>
<organism evidence="1 2">
    <name type="scientific">Paenibacillus mangrovi</name>
    <dbReference type="NCBI Taxonomy" id="2931978"/>
    <lineage>
        <taxon>Bacteria</taxon>
        <taxon>Bacillati</taxon>
        <taxon>Bacillota</taxon>
        <taxon>Bacilli</taxon>
        <taxon>Bacillales</taxon>
        <taxon>Paenibacillaceae</taxon>
        <taxon>Paenibacillus</taxon>
    </lineage>
</organism>
<evidence type="ECO:0000313" key="2">
    <source>
        <dbReference type="Proteomes" id="UP001139347"/>
    </source>
</evidence>
<comment type="caution">
    <text evidence="1">The sequence shown here is derived from an EMBL/GenBank/DDBJ whole genome shotgun (WGS) entry which is preliminary data.</text>
</comment>
<protein>
    <submittedName>
        <fullName evidence="1">Uncharacterized protein</fullName>
    </submittedName>
</protein>
<keyword evidence="2" id="KW-1185">Reference proteome</keyword>
<dbReference type="InterPro" id="IPR010920">
    <property type="entry name" value="LSM_dom_sf"/>
</dbReference>
<name>A0A9X1WQX5_9BACL</name>
<dbReference type="RefSeq" id="WP_244727496.1">
    <property type="nucleotide sequence ID" value="NZ_JALIRP010000007.1"/>
</dbReference>
<sequence length="125" mass="13130">MPAKKKTNKRKSSAKMLGKPVLVVLKDGSYYIGTMSSIDRDGVTLSGVRSDRMPAPMMRQGEKAQVSGILSMLFGGSGRAAGPGAARGGSGGPGMFGFFGKIIPNIRIGMNVMRAIMPLMGGFFK</sequence>
<dbReference type="AlphaFoldDB" id="A0A9X1WQX5"/>
<proteinExistence type="predicted"/>
<evidence type="ECO:0000313" key="1">
    <source>
        <dbReference type="EMBL" id="MCJ8013732.1"/>
    </source>
</evidence>